<dbReference type="GO" id="GO:0015630">
    <property type="term" value="C:microtubule cytoskeleton"/>
    <property type="evidence" value="ECO:0007669"/>
    <property type="project" value="UniProtKB-UniRule"/>
</dbReference>
<evidence type="ECO:0000256" key="10">
    <source>
        <dbReference type="ARBA" id="ARBA00046435"/>
    </source>
</evidence>
<comment type="function">
    <text evidence="9">Microtubule inner protein (MIP) part of the dynein-decorated doublet microtubules (DMTs) in cilia and flagellar axoneme. Forms filamentous polymers in the walls of ciliary and flagellar microtubules.</text>
</comment>
<keyword evidence="8 11" id="KW-0966">Cell projection</keyword>
<evidence type="ECO:0000256" key="11">
    <source>
        <dbReference type="RuleBase" id="RU367040"/>
    </source>
</evidence>
<dbReference type="GO" id="GO:0060294">
    <property type="term" value="P:cilium movement involved in cell motility"/>
    <property type="evidence" value="ECO:0007669"/>
    <property type="project" value="UniProtKB-UniRule"/>
</dbReference>
<dbReference type="AlphaFoldDB" id="A0A8C4QE67"/>
<keyword evidence="6 11" id="KW-0969">Cilium</keyword>
<dbReference type="GO" id="GO:0060271">
    <property type="term" value="P:cilium assembly"/>
    <property type="evidence" value="ECO:0007669"/>
    <property type="project" value="UniProtKB-UniRule"/>
</dbReference>
<sequence length="424" mass="48497">MYPLLGNVRCSQADMEARRMLPGPKNSMGTNEPPRCSETSWHGAWAAGGQSCIQSRWLRDRAEQLVQETLEITGARRAESEHRLQERECSLYYWRQEFISRGSSLEEEAKQLLNSQLRVQHAQRTCTHPLDVVQQCIEHRAALGGHEAGKKVHSELKRQLETIKTAQDVLHDLEEKLTEQIRCNRAMSRSLDRDLSGKMAALELETQAYNMVLQDSELGQMKQLRENGGRAEGPVNVAEKGGPSLEQWISLCRMHLTGADKELHSSAKLLSMVDQQLMKISADLAKQWLTVKEAFNWRIDEIRHAKGMLEDRVAQVVEEQEACERTITKLIQAKETLQAPLCLVEVRNICISDDARIALHREQQQLMHNKESLFEMLEAAEAVYRTLIHTKLTLQEEIASNEKALYIDDTICLQLWLQLPEIQF</sequence>
<feature type="region of interest" description="Disordered" evidence="12">
    <location>
        <begin position="15"/>
        <end position="37"/>
    </location>
</feature>
<dbReference type="Pfam" id="PF03148">
    <property type="entry name" value="Tektin"/>
    <property type="match status" value="1"/>
</dbReference>
<organism evidence="13 14">
    <name type="scientific">Eptatretus burgeri</name>
    <name type="common">Inshore hagfish</name>
    <dbReference type="NCBI Taxonomy" id="7764"/>
    <lineage>
        <taxon>Eukaryota</taxon>
        <taxon>Metazoa</taxon>
        <taxon>Chordata</taxon>
        <taxon>Craniata</taxon>
        <taxon>Vertebrata</taxon>
        <taxon>Cyclostomata</taxon>
        <taxon>Myxini</taxon>
        <taxon>Myxiniformes</taxon>
        <taxon>Myxinidae</taxon>
        <taxon>Eptatretinae</taxon>
        <taxon>Eptatretus</taxon>
    </lineage>
</organism>
<dbReference type="PANTHER" id="PTHR19960:SF25">
    <property type="entry name" value="TEKTIN-1"/>
    <property type="match status" value="1"/>
</dbReference>
<evidence type="ECO:0000256" key="2">
    <source>
        <dbReference type="ARBA" id="ARBA00007209"/>
    </source>
</evidence>
<reference evidence="13" key="2">
    <citation type="submission" date="2025-09" db="UniProtKB">
        <authorList>
            <consortium name="Ensembl"/>
        </authorList>
    </citation>
    <scope>IDENTIFICATION</scope>
</reference>
<evidence type="ECO:0000256" key="8">
    <source>
        <dbReference type="ARBA" id="ARBA00023273"/>
    </source>
</evidence>
<comment type="subcellular location">
    <subcellularLocation>
        <location evidence="11">Cytoplasm</location>
        <location evidence="11">Cytoskeleton</location>
        <location evidence="11">Cilium axoneme</location>
    </subcellularLocation>
    <subcellularLocation>
        <location evidence="1">Cytoplasm</location>
        <location evidence="1">Cytoskeleton</location>
        <location evidence="1">Flagellum axoneme</location>
    </subcellularLocation>
</comment>
<dbReference type="GO" id="GO:0005930">
    <property type="term" value="C:axoneme"/>
    <property type="evidence" value="ECO:0007669"/>
    <property type="project" value="UniProtKB-SubCell"/>
</dbReference>
<comment type="similarity">
    <text evidence="2 11">Belongs to the tektin family.</text>
</comment>
<keyword evidence="3" id="KW-0963">Cytoplasm</keyword>
<evidence type="ECO:0000313" key="13">
    <source>
        <dbReference type="Ensembl" id="ENSEBUP00000014002.1"/>
    </source>
</evidence>
<dbReference type="Ensembl" id="ENSEBUT00000014578.1">
    <property type="protein sequence ID" value="ENSEBUP00000014002.1"/>
    <property type="gene ID" value="ENSEBUG00000008808.1"/>
</dbReference>
<protein>
    <recommendedName>
        <fullName evidence="11">Tektin</fullName>
    </recommendedName>
</protein>
<dbReference type="InterPro" id="IPR000435">
    <property type="entry name" value="Tektins"/>
</dbReference>
<evidence type="ECO:0000256" key="9">
    <source>
        <dbReference type="ARBA" id="ARBA00045224"/>
    </source>
</evidence>
<dbReference type="InterPro" id="IPR048256">
    <property type="entry name" value="Tektin-like"/>
</dbReference>
<dbReference type="Proteomes" id="UP000694388">
    <property type="component" value="Unplaced"/>
</dbReference>
<keyword evidence="4 11" id="KW-0282">Flagellum</keyword>
<keyword evidence="14" id="KW-1185">Reference proteome</keyword>
<accession>A0A8C4QE67</accession>
<proteinExistence type="inferred from homology"/>
<evidence type="ECO:0000256" key="6">
    <source>
        <dbReference type="ARBA" id="ARBA00023069"/>
    </source>
</evidence>
<keyword evidence="7" id="KW-0206">Cytoskeleton</keyword>
<evidence type="ECO:0000313" key="14">
    <source>
        <dbReference type="Proteomes" id="UP000694388"/>
    </source>
</evidence>
<dbReference type="PANTHER" id="PTHR19960">
    <property type="entry name" value="TEKTIN"/>
    <property type="match status" value="1"/>
</dbReference>
<keyword evidence="5" id="KW-0175">Coiled coil</keyword>
<evidence type="ECO:0000256" key="12">
    <source>
        <dbReference type="SAM" id="MobiDB-lite"/>
    </source>
</evidence>
<evidence type="ECO:0000256" key="7">
    <source>
        <dbReference type="ARBA" id="ARBA00023212"/>
    </source>
</evidence>
<evidence type="ECO:0000256" key="5">
    <source>
        <dbReference type="ARBA" id="ARBA00023054"/>
    </source>
</evidence>
<name>A0A8C4QE67_EPTBU</name>
<dbReference type="OMA" id="LAMVMDE"/>
<evidence type="ECO:0000256" key="1">
    <source>
        <dbReference type="ARBA" id="ARBA00004611"/>
    </source>
</evidence>
<comment type="subunit">
    <text evidence="10">Microtubule inner protein component of sperm flagellar doublet microtubules.</text>
</comment>
<reference evidence="13" key="1">
    <citation type="submission" date="2025-08" db="UniProtKB">
        <authorList>
            <consortium name="Ensembl"/>
        </authorList>
    </citation>
    <scope>IDENTIFICATION</scope>
</reference>
<evidence type="ECO:0000256" key="4">
    <source>
        <dbReference type="ARBA" id="ARBA00022846"/>
    </source>
</evidence>
<dbReference type="GO" id="GO:0005634">
    <property type="term" value="C:nucleus"/>
    <property type="evidence" value="ECO:0007669"/>
    <property type="project" value="TreeGrafter"/>
</dbReference>
<evidence type="ECO:0000256" key="3">
    <source>
        <dbReference type="ARBA" id="ARBA00022490"/>
    </source>
</evidence>